<reference evidence="9" key="1">
    <citation type="submission" date="2020-05" db="EMBL/GenBank/DDBJ databases">
        <authorList>
            <person name="Chiriac C."/>
            <person name="Salcher M."/>
            <person name="Ghai R."/>
            <person name="Kavagutti S V."/>
        </authorList>
    </citation>
    <scope>NUCLEOTIDE SEQUENCE</scope>
</reference>
<evidence type="ECO:0000256" key="2">
    <source>
        <dbReference type="SAM" id="Phobius"/>
    </source>
</evidence>
<evidence type="ECO:0000313" key="9">
    <source>
        <dbReference type="EMBL" id="CAB4192322.1"/>
    </source>
</evidence>
<feature type="coiled-coil region" evidence="1">
    <location>
        <begin position="37"/>
        <end position="82"/>
    </location>
</feature>
<evidence type="ECO:0000313" key="4">
    <source>
        <dbReference type="EMBL" id="CAB4167632.1"/>
    </source>
</evidence>
<dbReference type="EMBL" id="LR796811">
    <property type="protein sequence ID" value="CAB4167632.1"/>
    <property type="molecule type" value="Genomic_DNA"/>
</dbReference>
<evidence type="ECO:0000313" key="11">
    <source>
        <dbReference type="EMBL" id="CAB4219908.1"/>
    </source>
</evidence>
<dbReference type="EMBL" id="LR797456">
    <property type="protein sequence ID" value="CAB4217706.1"/>
    <property type="molecule type" value="Genomic_DNA"/>
</dbReference>
<proteinExistence type="predicted"/>
<dbReference type="EMBL" id="LR796910">
    <property type="protein sequence ID" value="CAB4174404.1"/>
    <property type="molecule type" value="Genomic_DNA"/>
</dbReference>
<sequence>MSGIEFASLTVTITLAVALAGLLRWFGAETLENQKKIRFFQKEVLTLNQQLRDLNEKFSYEKSQLQRKILHAEQEYVDFKQSIEERDVKRAVRSGNLLKK</sequence>
<protein>
    <submittedName>
        <fullName evidence="9">Uncharacterized protein</fullName>
    </submittedName>
</protein>
<keyword evidence="2" id="KW-0472">Membrane</keyword>
<evidence type="ECO:0000313" key="7">
    <source>
        <dbReference type="EMBL" id="CAB4186218.1"/>
    </source>
</evidence>
<keyword evidence="1" id="KW-0175">Coiled coil</keyword>
<evidence type="ECO:0000313" key="5">
    <source>
        <dbReference type="EMBL" id="CAB4174404.1"/>
    </source>
</evidence>
<evidence type="ECO:0000313" key="6">
    <source>
        <dbReference type="EMBL" id="CAB4180477.1"/>
    </source>
</evidence>
<accession>A0A6J5R995</accession>
<feature type="transmembrane region" description="Helical" evidence="2">
    <location>
        <begin position="6"/>
        <end position="26"/>
    </location>
</feature>
<dbReference type="EMBL" id="LR797496">
    <property type="protein sequence ID" value="CAB4219908.1"/>
    <property type="molecule type" value="Genomic_DNA"/>
</dbReference>
<dbReference type="EMBL" id="LR796496">
    <property type="protein sequence ID" value="CAB4148342.1"/>
    <property type="molecule type" value="Genomic_DNA"/>
</dbReference>
<organism evidence="9">
    <name type="scientific">uncultured Caudovirales phage</name>
    <dbReference type="NCBI Taxonomy" id="2100421"/>
    <lineage>
        <taxon>Viruses</taxon>
        <taxon>Duplodnaviria</taxon>
        <taxon>Heunggongvirae</taxon>
        <taxon>Uroviricota</taxon>
        <taxon>Caudoviricetes</taxon>
        <taxon>Peduoviridae</taxon>
        <taxon>Maltschvirus</taxon>
        <taxon>Maltschvirus maltsch</taxon>
    </lineage>
</organism>
<dbReference type="EMBL" id="LR797088">
    <property type="protein sequence ID" value="CAB4186218.1"/>
    <property type="molecule type" value="Genomic_DNA"/>
</dbReference>
<name>A0A6J5R995_9CAUD</name>
<keyword evidence="2" id="KW-1133">Transmembrane helix</keyword>
<keyword evidence="2" id="KW-0812">Transmembrane</keyword>
<gene>
    <name evidence="6" type="ORF">UFOVP1036_35</name>
    <name evidence="7" type="ORF">UFOVP1132_32</name>
    <name evidence="8" type="ORF">UFOVP1190_7</name>
    <name evidence="9" type="ORF">UFOVP1248_19</name>
    <name evidence="10" type="ORF">UFOVP1493_68</name>
    <name evidence="12" type="ORF">UFOVP1584_38</name>
    <name evidence="11" type="ORF">UFOVP1635_27</name>
    <name evidence="3" type="ORF">UFOVP521_70</name>
    <name evidence="4" type="ORF">UFOVP856_42</name>
    <name evidence="5" type="ORF">UFOVP967_46</name>
</gene>
<dbReference type="EMBL" id="LR796991">
    <property type="protein sequence ID" value="CAB4180477.1"/>
    <property type="molecule type" value="Genomic_DNA"/>
</dbReference>
<evidence type="ECO:0000313" key="8">
    <source>
        <dbReference type="EMBL" id="CAB4189615.1"/>
    </source>
</evidence>
<evidence type="ECO:0000313" key="12">
    <source>
        <dbReference type="EMBL" id="CAB5231224.1"/>
    </source>
</evidence>
<evidence type="ECO:0000313" key="10">
    <source>
        <dbReference type="EMBL" id="CAB4217706.1"/>
    </source>
</evidence>
<dbReference type="EMBL" id="LR798432">
    <property type="protein sequence ID" value="CAB5231224.1"/>
    <property type="molecule type" value="Genomic_DNA"/>
</dbReference>
<dbReference type="EMBL" id="LR797192">
    <property type="protein sequence ID" value="CAB4192322.1"/>
    <property type="molecule type" value="Genomic_DNA"/>
</dbReference>
<evidence type="ECO:0000313" key="3">
    <source>
        <dbReference type="EMBL" id="CAB4148342.1"/>
    </source>
</evidence>
<evidence type="ECO:0000256" key="1">
    <source>
        <dbReference type="SAM" id="Coils"/>
    </source>
</evidence>
<dbReference type="EMBL" id="LR797145">
    <property type="protein sequence ID" value="CAB4189615.1"/>
    <property type="molecule type" value="Genomic_DNA"/>
</dbReference>